<evidence type="ECO:0000313" key="3">
    <source>
        <dbReference type="EMBL" id="CAG5118272.1"/>
    </source>
</evidence>
<dbReference type="EMBL" id="CAJHNH020000525">
    <property type="protein sequence ID" value="CAG5118272.1"/>
    <property type="molecule type" value="Genomic_DNA"/>
</dbReference>
<dbReference type="InterPro" id="IPR001870">
    <property type="entry name" value="B30.2/SPRY"/>
</dbReference>
<dbReference type="SUPFAM" id="SSF49899">
    <property type="entry name" value="Concanavalin A-like lectins/glucanases"/>
    <property type="match status" value="1"/>
</dbReference>
<dbReference type="PANTHER" id="PTHR20951:SF2">
    <property type="entry name" value="SPRY DOMAIN-CONTAINING PROTEIN 7"/>
    <property type="match status" value="1"/>
</dbReference>
<keyword evidence="4" id="KW-1185">Reference proteome</keyword>
<feature type="domain" description="B30.2/SPRY" evidence="2">
    <location>
        <begin position="1"/>
        <end position="176"/>
    </location>
</feature>
<dbReference type="SMART" id="SM00449">
    <property type="entry name" value="SPRY"/>
    <property type="match status" value="1"/>
</dbReference>
<dbReference type="PANTHER" id="PTHR20951">
    <property type="entry name" value="C13ORF1 PROTEIN-RELATED"/>
    <property type="match status" value="1"/>
</dbReference>
<reference evidence="3" key="1">
    <citation type="submission" date="2021-04" db="EMBL/GenBank/DDBJ databases">
        <authorList>
            <consortium name="Molecular Ecology Group"/>
        </authorList>
    </citation>
    <scope>NUCLEOTIDE SEQUENCE</scope>
</reference>
<protein>
    <recommendedName>
        <fullName evidence="1">SPRY domain-containing protein 7</fullName>
    </recommendedName>
</protein>
<dbReference type="InterPro" id="IPR043136">
    <property type="entry name" value="B30.2/SPRY_sf"/>
</dbReference>
<sequence>MSFVFCCCRGEDLAPGHIQLKDLPQVQLDASFTGNDVVIIKNGQRICGSGAALANAPIVQDKAYFEVKVQCTGSWGVGLAARRCNLNRIPLGNDADSWVLRQDGCIFHNGEEKGKLPEIPQEGDILGLAYDHVELNFFLNGSPTNSPLSGVKGTVYPAFYVDDGAILDVQFEKFYHTPPSGFDSIMIEKSLL</sequence>
<name>A0A8S3YS47_9EUPU</name>
<dbReference type="AlphaFoldDB" id="A0A8S3YS47"/>
<evidence type="ECO:0000259" key="2">
    <source>
        <dbReference type="PROSITE" id="PS50188"/>
    </source>
</evidence>
<dbReference type="Gene3D" id="2.60.120.920">
    <property type="match status" value="1"/>
</dbReference>
<dbReference type="InterPro" id="IPR013320">
    <property type="entry name" value="ConA-like_dom_sf"/>
</dbReference>
<dbReference type="PROSITE" id="PS50188">
    <property type="entry name" value="B302_SPRY"/>
    <property type="match status" value="1"/>
</dbReference>
<dbReference type="Proteomes" id="UP000678393">
    <property type="component" value="Unassembled WGS sequence"/>
</dbReference>
<evidence type="ECO:0000256" key="1">
    <source>
        <dbReference type="ARBA" id="ARBA00021772"/>
    </source>
</evidence>
<dbReference type="Pfam" id="PF00622">
    <property type="entry name" value="SPRY"/>
    <property type="match status" value="1"/>
</dbReference>
<dbReference type="InterPro" id="IPR035766">
    <property type="entry name" value="SPRYD7"/>
</dbReference>
<dbReference type="InterPro" id="IPR003877">
    <property type="entry name" value="SPRY_dom"/>
</dbReference>
<gene>
    <name evidence="3" type="ORF">CUNI_LOCUS3830</name>
</gene>
<evidence type="ECO:0000313" key="4">
    <source>
        <dbReference type="Proteomes" id="UP000678393"/>
    </source>
</evidence>
<organism evidence="3 4">
    <name type="scientific">Candidula unifasciata</name>
    <dbReference type="NCBI Taxonomy" id="100452"/>
    <lineage>
        <taxon>Eukaryota</taxon>
        <taxon>Metazoa</taxon>
        <taxon>Spiralia</taxon>
        <taxon>Lophotrochozoa</taxon>
        <taxon>Mollusca</taxon>
        <taxon>Gastropoda</taxon>
        <taxon>Heterobranchia</taxon>
        <taxon>Euthyneura</taxon>
        <taxon>Panpulmonata</taxon>
        <taxon>Eupulmonata</taxon>
        <taxon>Stylommatophora</taxon>
        <taxon>Helicina</taxon>
        <taxon>Helicoidea</taxon>
        <taxon>Geomitridae</taxon>
        <taxon>Candidula</taxon>
    </lineage>
</organism>
<dbReference type="OrthoDB" id="40953at2759"/>
<proteinExistence type="predicted"/>
<accession>A0A8S3YS47</accession>
<dbReference type="CDD" id="cd12880">
    <property type="entry name" value="SPRYD7"/>
    <property type="match status" value="1"/>
</dbReference>
<comment type="caution">
    <text evidence="3">The sequence shown here is derived from an EMBL/GenBank/DDBJ whole genome shotgun (WGS) entry which is preliminary data.</text>
</comment>